<dbReference type="Pfam" id="PF13304">
    <property type="entry name" value="AAA_21"/>
    <property type="match status" value="1"/>
</dbReference>
<dbReference type="AlphaFoldDB" id="A0AAX0Q8Z8"/>
<dbReference type="GO" id="GO:0000731">
    <property type="term" value="P:DNA synthesis involved in DNA repair"/>
    <property type="evidence" value="ECO:0007669"/>
    <property type="project" value="TreeGrafter"/>
</dbReference>
<evidence type="ECO:0000259" key="1">
    <source>
        <dbReference type="Pfam" id="PF13304"/>
    </source>
</evidence>
<gene>
    <name evidence="2" type="ORF">ASJ83_04705</name>
</gene>
<evidence type="ECO:0000313" key="3">
    <source>
        <dbReference type="Proteomes" id="UP000243820"/>
    </source>
</evidence>
<sequence>MEPLPINTISIEGWRSMKNVEVTLGKINILIGGNGSGKSSFLSAFELLNAIGNNNLQRYIEINGGANQNFHYGTKKTAEIKIAIKFSKKSYLCNIIPGNNDDVLIGNTAFGTKHSEKLRYETGEEPASDYLKDAEQYYSLDPLKQEISNSLASLIIYHFQDTGNTSPLKRVSDIYQTRYLHPDGANLAAFLYEIKKNYPKNYESIVTAIRFAFPDFKDFIFQKTGENVRLLWNDRYAEHYDFPLSALSDGTLRFIALSTLLLQPNPQKFIIIDEPELGLHPEAIGILAELIKLASANSQLLISTQSVQLVDCFTPDDILIAEKDNGETQITRPDTEELKDWLKDYTLGEIWRKNIMGGNP</sequence>
<dbReference type="PANTHER" id="PTHR32182">
    <property type="entry name" value="DNA REPLICATION AND REPAIR PROTEIN RECF"/>
    <property type="match status" value="1"/>
</dbReference>
<feature type="domain" description="ATPase AAA-type core" evidence="1">
    <location>
        <begin position="27"/>
        <end position="311"/>
    </location>
</feature>
<proteinExistence type="predicted"/>
<keyword evidence="3" id="KW-1185">Reference proteome</keyword>
<dbReference type="Proteomes" id="UP000243820">
    <property type="component" value="Unassembled WGS sequence"/>
</dbReference>
<protein>
    <recommendedName>
        <fullName evidence="1">ATPase AAA-type core domain-containing protein</fullName>
    </recommendedName>
</protein>
<comment type="caution">
    <text evidence="2">The sequence shown here is derived from an EMBL/GenBank/DDBJ whole genome shotgun (WGS) entry which is preliminary data.</text>
</comment>
<dbReference type="PANTHER" id="PTHR32182:SF22">
    <property type="entry name" value="ATP-DEPENDENT ENDONUCLEASE, OLD FAMILY-RELATED"/>
    <property type="match status" value="1"/>
</dbReference>
<dbReference type="SUPFAM" id="SSF52540">
    <property type="entry name" value="P-loop containing nucleoside triphosphate hydrolases"/>
    <property type="match status" value="1"/>
</dbReference>
<evidence type="ECO:0000313" key="2">
    <source>
        <dbReference type="EMBL" id="PAV09860.1"/>
    </source>
</evidence>
<dbReference type="RefSeq" id="WP_095641858.1">
    <property type="nucleotide sequence ID" value="NZ_LMVO01000005.1"/>
</dbReference>
<dbReference type="InterPro" id="IPR014555">
    <property type="entry name" value="RecF-like"/>
</dbReference>
<name>A0AAX0Q8Z8_9EURY</name>
<reference evidence="2 3" key="1">
    <citation type="journal article" date="2017" name="BMC Genomics">
        <title>Genomic analysis of methanogenic archaea reveals a shift towards energy conservation.</title>
        <authorList>
            <person name="Gilmore S.P."/>
            <person name="Henske J.K."/>
            <person name="Sexton J.A."/>
            <person name="Solomon K.V."/>
            <person name="Seppala S."/>
            <person name="Yoo J.I."/>
            <person name="Huyett L.M."/>
            <person name="Pressman A."/>
            <person name="Cogan J.Z."/>
            <person name="Kivenson V."/>
            <person name="Peng X."/>
            <person name="Tan Y."/>
            <person name="Valentine D.L."/>
            <person name="O'Malley M.A."/>
        </authorList>
    </citation>
    <scope>NUCLEOTIDE SEQUENCE [LARGE SCALE GENOMIC DNA]</scope>
    <source>
        <strain evidence="2 3">XII</strain>
    </source>
</reference>
<accession>A0AAX0Q8Z8</accession>
<dbReference type="EMBL" id="LMVO01000005">
    <property type="protein sequence ID" value="PAV09860.1"/>
    <property type="molecule type" value="Genomic_DNA"/>
</dbReference>
<dbReference type="GO" id="GO:0005524">
    <property type="term" value="F:ATP binding"/>
    <property type="evidence" value="ECO:0007669"/>
    <property type="project" value="InterPro"/>
</dbReference>
<dbReference type="Gene3D" id="3.40.50.300">
    <property type="entry name" value="P-loop containing nucleotide triphosphate hydrolases"/>
    <property type="match status" value="1"/>
</dbReference>
<dbReference type="GO" id="GO:0016887">
    <property type="term" value="F:ATP hydrolysis activity"/>
    <property type="evidence" value="ECO:0007669"/>
    <property type="project" value="InterPro"/>
</dbReference>
<dbReference type="GO" id="GO:0006302">
    <property type="term" value="P:double-strand break repair"/>
    <property type="evidence" value="ECO:0007669"/>
    <property type="project" value="TreeGrafter"/>
</dbReference>
<dbReference type="InterPro" id="IPR027417">
    <property type="entry name" value="P-loop_NTPase"/>
</dbReference>
<organism evidence="2 3">
    <name type="scientific">Methanocorpusculum parvum</name>
    <dbReference type="NCBI Taxonomy" id="2193"/>
    <lineage>
        <taxon>Archaea</taxon>
        <taxon>Methanobacteriati</taxon>
        <taxon>Methanobacteriota</taxon>
        <taxon>Stenosarchaea group</taxon>
        <taxon>Methanomicrobia</taxon>
        <taxon>Methanomicrobiales</taxon>
        <taxon>Methanocorpusculaceae</taxon>
        <taxon>Methanocorpusculum</taxon>
    </lineage>
</organism>
<dbReference type="InterPro" id="IPR003959">
    <property type="entry name" value="ATPase_AAA_core"/>
</dbReference>
<dbReference type="PIRSF" id="PIRSF029347">
    <property type="entry name" value="RecF"/>
    <property type="match status" value="1"/>
</dbReference>